<dbReference type="GeneID" id="63818659"/>
<evidence type="ECO:0000313" key="2">
    <source>
        <dbReference type="EMBL" id="KZT05607.1"/>
    </source>
</evidence>
<organism evidence="2 3">
    <name type="scientific">Laetiporus sulphureus 93-53</name>
    <dbReference type="NCBI Taxonomy" id="1314785"/>
    <lineage>
        <taxon>Eukaryota</taxon>
        <taxon>Fungi</taxon>
        <taxon>Dikarya</taxon>
        <taxon>Basidiomycota</taxon>
        <taxon>Agaricomycotina</taxon>
        <taxon>Agaricomycetes</taxon>
        <taxon>Polyporales</taxon>
        <taxon>Laetiporus</taxon>
    </lineage>
</organism>
<dbReference type="EMBL" id="KV427629">
    <property type="protein sequence ID" value="KZT05607.1"/>
    <property type="molecule type" value="Genomic_DNA"/>
</dbReference>
<reference evidence="2 3" key="1">
    <citation type="journal article" date="2016" name="Mol. Biol. Evol.">
        <title>Comparative Genomics of Early-Diverging Mushroom-Forming Fungi Provides Insights into the Origins of Lignocellulose Decay Capabilities.</title>
        <authorList>
            <person name="Nagy L.G."/>
            <person name="Riley R."/>
            <person name="Tritt A."/>
            <person name="Adam C."/>
            <person name="Daum C."/>
            <person name="Floudas D."/>
            <person name="Sun H."/>
            <person name="Yadav J.S."/>
            <person name="Pangilinan J."/>
            <person name="Larsson K.H."/>
            <person name="Matsuura K."/>
            <person name="Barry K."/>
            <person name="Labutti K."/>
            <person name="Kuo R."/>
            <person name="Ohm R.A."/>
            <person name="Bhattacharya S.S."/>
            <person name="Shirouzu T."/>
            <person name="Yoshinaga Y."/>
            <person name="Martin F.M."/>
            <person name="Grigoriev I.V."/>
            <person name="Hibbett D.S."/>
        </authorList>
    </citation>
    <scope>NUCLEOTIDE SEQUENCE [LARGE SCALE GENOMIC DNA]</scope>
    <source>
        <strain evidence="2 3">93-53</strain>
    </source>
</reference>
<dbReference type="OrthoDB" id="2587968at2759"/>
<dbReference type="InParanoid" id="A0A165DTL0"/>
<keyword evidence="3" id="KW-1185">Reference proteome</keyword>
<accession>A0A165DTL0</accession>
<proteinExistence type="predicted"/>
<name>A0A165DTL0_9APHY</name>
<feature type="compositionally biased region" description="Basic residues" evidence="1">
    <location>
        <begin position="256"/>
        <end position="265"/>
    </location>
</feature>
<dbReference type="AlphaFoldDB" id="A0A165DTL0"/>
<dbReference type="Proteomes" id="UP000076871">
    <property type="component" value="Unassembled WGS sequence"/>
</dbReference>
<sequence length="284" mass="33842">MNVFSPLRHAAKAAFRPYFSESVRIPSNFDSLYVANVSSAARKAVLDVFAAKPDAVGLSTQEIWEESLEQIDLPVPPVSLNPSPQLPPGEWHPLRSVRNLKKYVLPQMEEERRLMKVHVKIAEDVREEDGTVTRQKVFVDGEEFITTPVRDTRYGTKVKDVWIWRLMDEKEWIEREEKLAAKKAKHIERERLDEEARKLWKQTKNDPLLRGQYRLKQQLKKEEEEFMIEREKPPHNDLEEEYEHSFKLLEDLPQGRHMRPNRRRREMPDWQWKEDEDQFGFKSK</sequence>
<feature type="region of interest" description="Disordered" evidence="1">
    <location>
        <begin position="250"/>
        <end position="269"/>
    </location>
</feature>
<gene>
    <name evidence="2" type="ORF">LAESUDRAFT_222637</name>
</gene>
<dbReference type="RefSeq" id="XP_040763347.1">
    <property type="nucleotide sequence ID" value="XM_040901627.1"/>
</dbReference>
<protein>
    <submittedName>
        <fullName evidence="2">Uncharacterized protein</fullName>
    </submittedName>
</protein>
<evidence type="ECO:0000313" key="3">
    <source>
        <dbReference type="Proteomes" id="UP000076871"/>
    </source>
</evidence>
<evidence type="ECO:0000256" key="1">
    <source>
        <dbReference type="SAM" id="MobiDB-lite"/>
    </source>
</evidence>